<dbReference type="GO" id="GO:0006396">
    <property type="term" value="P:RNA processing"/>
    <property type="evidence" value="ECO:0007669"/>
    <property type="project" value="InterPro"/>
</dbReference>
<keyword evidence="2" id="KW-0963">Cytoplasm</keyword>
<dbReference type="Gene3D" id="2.40.50.100">
    <property type="match status" value="1"/>
</dbReference>
<comment type="subcellular location">
    <subcellularLocation>
        <location evidence="1">Nucleus</location>
        <location evidence="1">Nucleolus</location>
    </subcellularLocation>
</comment>
<keyword evidence="7" id="KW-1185">Reference proteome</keyword>
<accession>A0A3P7E6A8</accession>
<evidence type="ECO:0000313" key="6">
    <source>
        <dbReference type="EMBL" id="VDM12217.1"/>
    </source>
</evidence>
<dbReference type="PANTHER" id="PTHR12686">
    <property type="entry name" value="3'-5' EXORIBONUCLEASE CSL4-RELATED"/>
    <property type="match status" value="1"/>
</dbReference>
<dbReference type="Pfam" id="PF14382">
    <property type="entry name" value="ECR1_N"/>
    <property type="match status" value="1"/>
</dbReference>
<sequence>MNASNSGGSGSGSNAFLRGEGCNKYVIPGDRLFPISEQLKAGIGTYELFGHIYASLAGALHMYATVENLRGHGRVSLREENFNLRELGVWKMLNRARIEIIILLFLQSNLQRDKETKIVEVRRESEKEKRHVMPYVGCIATAKVQNIGQRFAKCTIHCVECSVLSHEFNGILRKEDIMPIEKEKVKLDQCIHPGDVILARVIGFGDNQHSYLLSIVEDELGVVSGIGDLGERMIPCSFGEVKSVITGIREPRKVAHIPDLNH</sequence>
<dbReference type="AlphaFoldDB" id="A0A3P7E6A8"/>
<keyword evidence="3" id="KW-0271">Exosome</keyword>
<dbReference type="OrthoDB" id="440760at2759"/>
<proteinExistence type="predicted"/>
<evidence type="ECO:0000313" key="7">
    <source>
        <dbReference type="Proteomes" id="UP000270924"/>
    </source>
</evidence>
<name>A0A3P7E6A8_WUCBA</name>
<dbReference type="InterPro" id="IPR012340">
    <property type="entry name" value="NA-bd_OB-fold"/>
</dbReference>
<dbReference type="PANTHER" id="PTHR12686:SF8">
    <property type="entry name" value="EXOSOME COMPLEX COMPONENT CSL4"/>
    <property type="match status" value="1"/>
</dbReference>
<dbReference type="SUPFAM" id="SSF110324">
    <property type="entry name" value="Ribosomal L27 protein-like"/>
    <property type="match status" value="1"/>
</dbReference>
<organism evidence="6 7">
    <name type="scientific">Wuchereria bancrofti</name>
    <dbReference type="NCBI Taxonomy" id="6293"/>
    <lineage>
        <taxon>Eukaryota</taxon>
        <taxon>Metazoa</taxon>
        <taxon>Ecdysozoa</taxon>
        <taxon>Nematoda</taxon>
        <taxon>Chromadorea</taxon>
        <taxon>Rhabditida</taxon>
        <taxon>Spirurina</taxon>
        <taxon>Spiruromorpha</taxon>
        <taxon>Filarioidea</taxon>
        <taxon>Onchocercidae</taxon>
        <taxon>Wuchereria</taxon>
    </lineage>
</organism>
<dbReference type="EMBL" id="UYWW01002849">
    <property type="protein sequence ID" value="VDM12217.1"/>
    <property type="molecule type" value="Genomic_DNA"/>
</dbReference>
<dbReference type="FunCoup" id="A0A3P7E6A8">
    <property type="interactions" value="1708"/>
</dbReference>
<protein>
    <recommendedName>
        <fullName evidence="8">Exosome complex component CSL4 C-terminal domain-containing protein</fullName>
    </recommendedName>
</protein>
<dbReference type="SUPFAM" id="SSF50249">
    <property type="entry name" value="Nucleic acid-binding proteins"/>
    <property type="match status" value="1"/>
</dbReference>
<dbReference type="GO" id="GO:0000176">
    <property type="term" value="C:nuclear exosome (RNase complex)"/>
    <property type="evidence" value="ECO:0007669"/>
    <property type="project" value="TreeGrafter"/>
</dbReference>
<evidence type="ECO:0000259" key="4">
    <source>
        <dbReference type="Pfam" id="PF10447"/>
    </source>
</evidence>
<dbReference type="Proteomes" id="UP000270924">
    <property type="component" value="Unassembled WGS sequence"/>
</dbReference>
<dbReference type="GO" id="GO:0005737">
    <property type="term" value="C:cytoplasm"/>
    <property type="evidence" value="ECO:0007669"/>
    <property type="project" value="TreeGrafter"/>
</dbReference>
<evidence type="ECO:0000259" key="5">
    <source>
        <dbReference type="Pfam" id="PF14382"/>
    </source>
</evidence>
<gene>
    <name evidence="6" type="ORF">WBA_LOCUS5603</name>
</gene>
<dbReference type="InterPro" id="IPR039771">
    <property type="entry name" value="Csl4"/>
</dbReference>
<evidence type="ECO:0008006" key="8">
    <source>
        <dbReference type="Google" id="ProtNLM"/>
    </source>
</evidence>
<evidence type="ECO:0000256" key="2">
    <source>
        <dbReference type="ARBA" id="ARBA00022490"/>
    </source>
</evidence>
<evidence type="ECO:0000256" key="3">
    <source>
        <dbReference type="ARBA" id="ARBA00022835"/>
    </source>
</evidence>
<feature type="domain" description="Exosome complex component CSL4 C-terminal" evidence="4">
    <location>
        <begin position="159"/>
        <end position="202"/>
    </location>
</feature>
<dbReference type="GO" id="GO:0005730">
    <property type="term" value="C:nucleolus"/>
    <property type="evidence" value="ECO:0007669"/>
    <property type="project" value="UniProtKB-SubCell"/>
</dbReference>
<feature type="domain" description="Exosome complex component N-terminal" evidence="5">
    <location>
        <begin position="26"/>
        <end position="62"/>
    </location>
</feature>
<dbReference type="Gene3D" id="2.40.50.140">
    <property type="entry name" value="Nucleic acid-binding proteins"/>
    <property type="match status" value="1"/>
</dbReference>
<dbReference type="GO" id="GO:0003723">
    <property type="term" value="F:RNA binding"/>
    <property type="evidence" value="ECO:0007669"/>
    <property type="project" value="InterPro"/>
</dbReference>
<evidence type="ECO:0000256" key="1">
    <source>
        <dbReference type="ARBA" id="ARBA00004604"/>
    </source>
</evidence>
<reference evidence="6 7" key="1">
    <citation type="submission" date="2018-11" db="EMBL/GenBank/DDBJ databases">
        <authorList>
            <consortium name="Pathogen Informatics"/>
        </authorList>
    </citation>
    <scope>NUCLEOTIDE SEQUENCE [LARGE SCALE GENOMIC DNA]</scope>
</reference>
<dbReference type="InterPro" id="IPR025721">
    <property type="entry name" value="Exosome_cplx_N_dom"/>
</dbReference>
<dbReference type="InParanoid" id="A0A3P7E6A8"/>
<dbReference type="InterPro" id="IPR019495">
    <property type="entry name" value="EXOSC1_C"/>
</dbReference>
<dbReference type="Pfam" id="PF10447">
    <property type="entry name" value="EXOSC1"/>
    <property type="match status" value="1"/>
</dbReference>